<dbReference type="SFLD" id="SFLDS00003">
    <property type="entry name" value="Haloacid_Dehalogenase"/>
    <property type="match status" value="1"/>
</dbReference>
<dbReference type="InterPro" id="IPR041492">
    <property type="entry name" value="HAD_2"/>
</dbReference>
<dbReference type="SFLD" id="SFLDG01129">
    <property type="entry name" value="C1.5:_HAD__Beta-PGM__Phosphata"/>
    <property type="match status" value="1"/>
</dbReference>
<dbReference type="Gene3D" id="3.40.50.1000">
    <property type="entry name" value="HAD superfamily/HAD-like"/>
    <property type="match status" value="1"/>
</dbReference>
<protein>
    <recommendedName>
        <fullName evidence="4">phosphoglycolate phosphatase</fullName>
        <ecNumber evidence="4">3.1.3.18</ecNumber>
    </recommendedName>
</protein>
<dbReference type="SUPFAM" id="SSF56784">
    <property type="entry name" value="HAD-like"/>
    <property type="match status" value="1"/>
</dbReference>
<feature type="domain" description="Dihydroneopterin aldolase/epimerase" evidence="5">
    <location>
        <begin position="223"/>
        <end position="332"/>
    </location>
</feature>
<evidence type="ECO:0000256" key="4">
    <source>
        <dbReference type="ARBA" id="ARBA00013078"/>
    </source>
</evidence>
<comment type="catalytic activity">
    <reaction evidence="1">
        <text>2-phosphoglycolate + H2O = glycolate + phosphate</text>
        <dbReference type="Rhea" id="RHEA:14369"/>
        <dbReference type="ChEBI" id="CHEBI:15377"/>
        <dbReference type="ChEBI" id="CHEBI:29805"/>
        <dbReference type="ChEBI" id="CHEBI:43474"/>
        <dbReference type="ChEBI" id="CHEBI:58033"/>
        <dbReference type="EC" id="3.1.3.18"/>
    </reaction>
</comment>
<accession>A0A6B3LBB4</accession>
<dbReference type="RefSeq" id="WP_235203329.1">
    <property type="nucleotide sequence ID" value="NZ_CP066776.1"/>
</dbReference>
<dbReference type="PANTHER" id="PTHR43434">
    <property type="entry name" value="PHOSPHOGLYCOLATE PHOSPHATASE"/>
    <property type="match status" value="1"/>
</dbReference>
<dbReference type="AlphaFoldDB" id="A0A6B3LBB4"/>
<dbReference type="Pfam" id="PF02152">
    <property type="entry name" value="FolB"/>
    <property type="match status" value="1"/>
</dbReference>
<name>A0A6B3LBB4_9BACT</name>
<dbReference type="Pfam" id="PF13419">
    <property type="entry name" value="HAD_2"/>
    <property type="match status" value="1"/>
</dbReference>
<dbReference type="GO" id="GO:0006281">
    <property type="term" value="P:DNA repair"/>
    <property type="evidence" value="ECO:0007669"/>
    <property type="project" value="TreeGrafter"/>
</dbReference>
<reference evidence="6 7" key="1">
    <citation type="submission" date="2020-12" db="EMBL/GenBank/DDBJ databases">
        <title>Sulforoseuscoccus oceanibium gen. nov., sp. nov., a representative of the phylum Verrucomicrobia with special cytoplasmic membrane, and proposal of Sulforoseuscoccusaceae fam. nov.</title>
        <authorList>
            <person name="Xi F."/>
        </authorList>
    </citation>
    <scope>NUCLEOTIDE SEQUENCE [LARGE SCALE GENOMIC DNA]</scope>
    <source>
        <strain evidence="6 7">T37</strain>
    </source>
</reference>
<dbReference type="PANTHER" id="PTHR43434:SF1">
    <property type="entry name" value="PHOSPHOGLYCOLATE PHOSPHATASE"/>
    <property type="match status" value="1"/>
</dbReference>
<dbReference type="KEGG" id="soa:G3M56_008430"/>
<dbReference type="InterPro" id="IPR023214">
    <property type="entry name" value="HAD_sf"/>
</dbReference>
<dbReference type="InterPro" id="IPR023198">
    <property type="entry name" value="PGP-like_dom2"/>
</dbReference>
<sequence length="339" mass="37798">MMIKHFIFDWSGTLADDLPPVLDATNKLLENHGKPTFSRDAFREAFQLPFKGFYDRVLPGVSLDDLEVEFGEYFSNSDEPVTLLPYAAEFLDFCKKRGGKIFILSSARDEFLRQQATELGVIDRFDHIYASVLDKREMIWKILETHGLNADETAFLGDMIHDVETAQHAGVHSIALLTGYDSVAKLSAVNPDLIATNLRQLSRMMAMPVDGRSEGIQLSGGVVRVERLEIPCFIGVPDEERADEQMLWVDIDAHVSTACFAGDDAIDATVDYHALCLAVRELAAARPRQLVETLAREIIECVLTGFAVDKVDVRIRKKILDFTDTVGVSLSGERSGMVR</sequence>
<dbReference type="Proteomes" id="UP000475117">
    <property type="component" value="Chromosome"/>
</dbReference>
<dbReference type="NCBIfam" id="TIGR00526">
    <property type="entry name" value="folB_dom"/>
    <property type="match status" value="1"/>
</dbReference>
<dbReference type="InterPro" id="IPR006157">
    <property type="entry name" value="FolB_dom"/>
</dbReference>
<proteinExistence type="inferred from homology"/>
<gene>
    <name evidence="6" type="ORF">G3M56_008430</name>
</gene>
<evidence type="ECO:0000256" key="3">
    <source>
        <dbReference type="ARBA" id="ARBA00006171"/>
    </source>
</evidence>
<dbReference type="InterPro" id="IPR050155">
    <property type="entry name" value="HAD-like_hydrolase_sf"/>
</dbReference>
<comment type="pathway">
    <text evidence="2">Organic acid metabolism; glycolate biosynthesis; glycolate from 2-phosphoglycolate: step 1/1.</text>
</comment>
<dbReference type="SMART" id="SM00905">
    <property type="entry name" value="FolB"/>
    <property type="match status" value="1"/>
</dbReference>
<evidence type="ECO:0000313" key="6">
    <source>
        <dbReference type="EMBL" id="QQL43922.1"/>
    </source>
</evidence>
<keyword evidence="7" id="KW-1185">Reference proteome</keyword>
<dbReference type="Gene3D" id="3.30.1130.10">
    <property type="match status" value="1"/>
</dbReference>
<comment type="similarity">
    <text evidence="3">Belongs to the HAD-like hydrolase superfamily. CbbY/CbbZ/Gph/YieH family.</text>
</comment>
<dbReference type="Gene3D" id="1.10.150.240">
    <property type="entry name" value="Putative phosphatase, domain 2"/>
    <property type="match status" value="1"/>
</dbReference>
<dbReference type="InterPro" id="IPR036412">
    <property type="entry name" value="HAD-like_sf"/>
</dbReference>
<evidence type="ECO:0000256" key="2">
    <source>
        <dbReference type="ARBA" id="ARBA00004818"/>
    </source>
</evidence>
<organism evidence="6 7">
    <name type="scientific">Sulfuriroseicoccus oceanibius</name>
    <dbReference type="NCBI Taxonomy" id="2707525"/>
    <lineage>
        <taxon>Bacteria</taxon>
        <taxon>Pseudomonadati</taxon>
        <taxon>Verrucomicrobiota</taxon>
        <taxon>Verrucomicrobiia</taxon>
        <taxon>Verrucomicrobiales</taxon>
        <taxon>Verrucomicrobiaceae</taxon>
        <taxon>Sulfuriroseicoccus</taxon>
    </lineage>
</organism>
<dbReference type="SUPFAM" id="SSF55620">
    <property type="entry name" value="Tetrahydrobiopterin biosynthesis enzymes-like"/>
    <property type="match status" value="1"/>
</dbReference>
<dbReference type="GO" id="GO:0006760">
    <property type="term" value="P:folic acid-containing compound metabolic process"/>
    <property type="evidence" value="ECO:0007669"/>
    <property type="project" value="InterPro"/>
</dbReference>
<dbReference type="InterPro" id="IPR043133">
    <property type="entry name" value="GTP-CH-I_C/QueF"/>
</dbReference>
<dbReference type="EC" id="3.1.3.18" evidence="4"/>
<dbReference type="GO" id="GO:0004150">
    <property type="term" value="F:dihydroneopterin aldolase activity"/>
    <property type="evidence" value="ECO:0007669"/>
    <property type="project" value="InterPro"/>
</dbReference>
<dbReference type="GO" id="GO:0005829">
    <property type="term" value="C:cytosol"/>
    <property type="evidence" value="ECO:0007669"/>
    <property type="project" value="TreeGrafter"/>
</dbReference>
<dbReference type="GO" id="GO:0008967">
    <property type="term" value="F:phosphoglycolate phosphatase activity"/>
    <property type="evidence" value="ECO:0007669"/>
    <property type="project" value="UniProtKB-EC"/>
</dbReference>
<evidence type="ECO:0000259" key="5">
    <source>
        <dbReference type="SMART" id="SM00905"/>
    </source>
</evidence>
<dbReference type="EMBL" id="CP066776">
    <property type="protein sequence ID" value="QQL43922.1"/>
    <property type="molecule type" value="Genomic_DNA"/>
</dbReference>
<evidence type="ECO:0000313" key="7">
    <source>
        <dbReference type="Proteomes" id="UP000475117"/>
    </source>
</evidence>
<evidence type="ECO:0000256" key="1">
    <source>
        <dbReference type="ARBA" id="ARBA00000830"/>
    </source>
</evidence>